<feature type="chain" id="PRO_5036708699" evidence="8">
    <location>
        <begin position="22"/>
        <end position="707"/>
    </location>
</feature>
<protein>
    <submittedName>
        <fullName evidence="9">Tetratricopeptide repeat protein</fullName>
    </submittedName>
</protein>
<name>A0A974XPG2_9GAMM</name>
<evidence type="ECO:0000256" key="7">
    <source>
        <dbReference type="SAM" id="Phobius"/>
    </source>
</evidence>
<keyword evidence="4 6" id="KW-0802">TPR repeat</keyword>
<evidence type="ECO:0000256" key="1">
    <source>
        <dbReference type="ARBA" id="ARBA00004496"/>
    </source>
</evidence>
<dbReference type="AlphaFoldDB" id="A0A974XPG2"/>
<dbReference type="PANTHER" id="PTHR46630">
    <property type="entry name" value="TETRATRICOPEPTIDE REPEAT PROTEIN 29"/>
    <property type="match status" value="1"/>
</dbReference>
<proteinExistence type="inferred from homology"/>
<feature type="signal peptide" evidence="8">
    <location>
        <begin position="1"/>
        <end position="21"/>
    </location>
</feature>
<dbReference type="RefSeq" id="WP_207325693.1">
    <property type="nucleotide sequence ID" value="NZ_CP071504.1"/>
</dbReference>
<evidence type="ECO:0000256" key="8">
    <source>
        <dbReference type="SAM" id="SignalP"/>
    </source>
</evidence>
<dbReference type="KEGG" id="scyp:JYB88_05075"/>
<dbReference type="SUPFAM" id="SSF48452">
    <property type="entry name" value="TPR-like"/>
    <property type="match status" value="1"/>
</dbReference>
<comment type="similarity">
    <text evidence="5">Belongs to the Rap family.</text>
</comment>
<dbReference type="EMBL" id="CP071504">
    <property type="protein sequence ID" value="QSX31018.1"/>
    <property type="molecule type" value="Genomic_DNA"/>
</dbReference>
<evidence type="ECO:0000256" key="6">
    <source>
        <dbReference type="PROSITE-ProRule" id="PRU00339"/>
    </source>
</evidence>
<comment type="subcellular location">
    <subcellularLocation>
        <location evidence="1">Cytoplasm</location>
    </subcellularLocation>
</comment>
<keyword evidence="3" id="KW-0677">Repeat</keyword>
<keyword evidence="10" id="KW-1185">Reference proteome</keyword>
<dbReference type="InterPro" id="IPR011990">
    <property type="entry name" value="TPR-like_helical_dom_sf"/>
</dbReference>
<dbReference type="SMART" id="SM00028">
    <property type="entry name" value="TPR"/>
    <property type="match status" value="4"/>
</dbReference>
<dbReference type="Gene3D" id="1.25.40.10">
    <property type="entry name" value="Tetratricopeptide repeat domain"/>
    <property type="match status" value="2"/>
</dbReference>
<evidence type="ECO:0000256" key="5">
    <source>
        <dbReference type="ARBA" id="ARBA00038253"/>
    </source>
</evidence>
<dbReference type="GO" id="GO:0005737">
    <property type="term" value="C:cytoplasm"/>
    <property type="evidence" value="ECO:0007669"/>
    <property type="project" value="UniProtKB-SubCell"/>
</dbReference>
<dbReference type="PANTHER" id="PTHR46630:SF1">
    <property type="entry name" value="TETRATRICOPEPTIDE REPEAT PROTEIN 29"/>
    <property type="match status" value="1"/>
</dbReference>
<keyword evidence="7" id="KW-1133">Transmembrane helix</keyword>
<dbReference type="InterPro" id="IPR019734">
    <property type="entry name" value="TPR_rpt"/>
</dbReference>
<dbReference type="InterPro" id="IPR051476">
    <property type="entry name" value="Bac_ResReg_Asp_Phosphatase"/>
</dbReference>
<keyword evidence="7" id="KW-0812">Transmembrane</keyword>
<feature type="transmembrane region" description="Helical" evidence="7">
    <location>
        <begin position="476"/>
        <end position="494"/>
    </location>
</feature>
<accession>A0A974XPG2</accession>
<evidence type="ECO:0000256" key="2">
    <source>
        <dbReference type="ARBA" id="ARBA00022490"/>
    </source>
</evidence>
<feature type="repeat" description="TPR" evidence="6">
    <location>
        <begin position="199"/>
        <end position="232"/>
    </location>
</feature>
<dbReference type="Proteomes" id="UP000663281">
    <property type="component" value="Chromosome"/>
</dbReference>
<keyword evidence="7" id="KW-0472">Membrane</keyword>
<evidence type="ECO:0000256" key="3">
    <source>
        <dbReference type="ARBA" id="ARBA00022737"/>
    </source>
</evidence>
<sequence length="707" mass="79841">MRLFFKFVIGLLMLAPLGLPAQDLILEEVDLRNDPKALFNKLSTTVPLPEVVGSRDEYEANARQQGYTPEQYTHLLQRLTRVNLEPNMGNDNNKMDANRLLKVLDIGAFTPYDKAMLLMLKGRELGRHQHKYQDAIVQLEQALNSTQDMDDLQGLLLKFTIHEQLGSLHLMLHQDVPALVSLQRLRELAYQLRNNFLIALAESEMGKYYVAKQQLTKALQHYNEAYRLSNSDDYPLQRANLQLQLARVYRDLDQTTEALQYAHDAVEGFEALGFDSQLSISFTVIAMIHANANEWNKAIDYYLNAQQVDIRAGNNIALARNFHNLGEAYINLNQFAQALEYLGKANTMLAERKLNHYLVYNEQLLAQANCGQAVWQECVAHADKAIALAVEQSLPEVQIEALEQKVRAEQATNDAAAAMADQARIIGLLKQHPTTPEETEQSGSVLTEQKLKLDLALQQGQLQDIGKALDSRTSQVFAFIALSLVALIALYFLARSRRLDKRRLKRLQQQMPQDALTELPGYRGFIDYLSQPASNVQSLVLLSLWGKQQPDLELGLHRYIQLSQQQQRSLEQALDCRVFLVRPGTFLLCCHQDVEQPQQLIDTLEGRLGLKELRLGLIRLPLMANKEIRLTPQVLFETLQMALAGSLSLDSKQSIFVSLRALDFAPAAIFSPPLYLHVEKALSRGLVRIETNGDREAICWPGAAATE</sequence>
<dbReference type="PROSITE" id="PS50005">
    <property type="entry name" value="TPR"/>
    <property type="match status" value="2"/>
</dbReference>
<keyword evidence="8" id="KW-0732">Signal</keyword>
<reference evidence="9 10" key="1">
    <citation type="submission" date="2021-03" db="EMBL/GenBank/DDBJ databases">
        <title>Novel species identification of genus Shewanella.</title>
        <authorList>
            <person name="Liu G."/>
            <person name="Zhang Q."/>
        </authorList>
    </citation>
    <scope>NUCLEOTIDE SEQUENCE [LARGE SCALE GENOMIC DNA]</scope>
    <source>
        <strain evidence="9 10">FJAT-53726</strain>
    </source>
</reference>
<dbReference type="Pfam" id="PF13181">
    <property type="entry name" value="TPR_8"/>
    <property type="match status" value="1"/>
</dbReference>
<evidence type="ECO:0000313" key="10">
    <source>
        <dbReference type="Proteomes" id="UP000663281"/>
    </source>
</evidence>
<keyword evidence="2" id="KW-0963">Cytoplasm</keyword>
<organism evidence="9 10">
    <name type="scientific">Shewanella cyperi</name>
    <dbReference type="NCBI Taxonomy" id="2814292"/>
    <lineage>
        <taxon>Bacteria</taxon>
        <taxon>Pseudomonadati</taxon>
        <taxon>Pseudomonadota</taxon>
        <taxon>Gammaproteobacteria</taxon>
        <taxon>Alteromonadales</taxon>
        <taxon>Shewanellaceae</taxon>
        <taxon>Shewanella</taxon>
    </lineage>
</organism>
<evidence type="ECO:0000256" key="4">
    <source>
        <dbReference type="ARBA" id="ARBA00022803"/>
    </source>
</evidence>
<feature type="repeat" description="TPR" evidence="6">
    <location>
        <begin position="319"/>
        <end position="352"/>
    </location>
</feature>
<evidence type="ECO:0000313" key="9">
    <source>
        <dbReference type="EMBL" id="QSX31018.1"/>
    </source>
</evidence>
<gene>
    <name evidence="9" type="ORF">JYB88_05075</name>
</gene>